<geneLocation type="plasmid" evidence="3 6">
    <name>unnamed2</name>
</geneLocation>
<accession>A0A1Q1FR73</accession>
<dbReference type="Proteomes" id="UP001222182">
    <property type="component" value="Plasmid unnamed2"/>
</dbReference>
<dbReference type="Proteomes" id="UP000244140">
    <property type="component" value="Unassembled WGS sequence"/>
</dbReference>
<keyword evidence="3" id="KW-0614">Plasmid</keyword>
<evidence type="ECO:0000313" key="6">
    <source>
        <dbReference type="Proteomes" id="UP001222182"/>
    </source>
</evidence>
<gene>
    <name evidence="1" type="ORF">DAI13_17355</name>
    <name evidence="2" type="ORF">EU507_02865</name>
    <name evidence="3" type="ORF">P0083_16395</name>
</gene>
<dbReference type="EMBL" id="CP119530">
    <property type="protein sequence ID" value="WER44396.1"/>
    <property type="molecule type" value="Genomic_DNA"/>
</dbReference>
<dbReference type="EMBL" id="SEWT01000002">
    <property type="protein sequence ID" value="RYU34428.1"/>
    <property type="molecule type" value="Genomic_DNA"/>
</dbReference>
<dbReference type="GeneID" id="60894985"/>
<protein>
    <submittedName>
        <fullName evidence="1">Uncharacterized protein</fullName>
    </submittedName>
</protein>
<evidence type="ECO:0000313" key="2">
    <source>
        <dbReference type="EMBL" id="RYU34428.1"/>
    </source>
</evidence>
<evidence type="ECO:0000313" key="4">
    <source>
        <dbReference type="Proteomes" id="UP000244140"/>
    </source>
</evidence>
<dbReference type="EMBL" id="PZZH01000003">
    <property type="protein sequence ID" value="PTN72722.1"/>
    <property type="molecule type" value="Genomic_DNA"/>
</dbReference>
<evidence type="ECO:0000313" key="1">
    <source>
        <dbReference type="EMBL" id="PTN72722.1"/>
    </source>
</evidence>
<reference evidence="1 4" key="1">
    <citation type="submission" date="2018-04" db="EMBL/GenBank/DDBJ databases">
        <authorList>
            <person name="Van Tyne D."/>
        </authorList>
    </citation>
    <scope>NUCLEOTIDE SEQUENCE [LARGE SCALE GENOMIC DNA]</scope>
    <source>
        <strain evidence="1 4">B2535</strain>
    </source>
</reference>
<dbReference type="Proteomes" id="UP000292223">
    <property type="component" value="Unassembled WGS sequence"/>
</dbReference>
<dbReference type="AlphaFoldDB" id="A0A1Q1FR73"/>
<reference evidence="3 6" key="3">
    <citation type="submission" date="2023-03" db="EMBL/GenBank/DDBJ databases">
        <title>Complete genome sequence of an Enterococcus faecalis urinary isolate.</title>
        <authorList>
            <person name="Brauer A.L."/>
            <person name="Armbruster C.E."/>
        </authorList>
    </citation>
    <scope>NUCLEOTIDE SEQUENCE [LARGE SCALE GENOMIC DNA]</scope>
    <source>
        <strain evidence="3 6">3143</strain>
        <plasmid evidence="3 6">unnamed2</plasmid>
    </source>
</reference>
<name>A0A1Q1FR73_ENTFL</name>
<evidence type="ECO:0000313" key="3">
    <source>
        <dbReference type="EMBL" id="WER44396.1"/>
    </source>
</evidence>
<organism evidence="1 4">
    <name type="scientific">Enterococcus faecalis</name>
    <name type="common">Streptococcus faecalis</name>
    <dbReference type="NCBI Taxonomy" id="1351"/>
    <lineage>
        <taxon>Bacteria</taxon>
        <taxon>Bacillati</taxon>
        <taxon>Bacillota</taxon>
        <taxon>Bacilli</taxon>
        <taxon>Lactobacillales</taxon>
        <taxon>Enterococcaceae</taxon>
        <taxon>Enterococcus</taxon>
    </lineage>
</organism>
<reference evidence="2 5" key="2">
    <citation type="submission" date="2019-02" db="EMBL/GenBank/DDBJ databases">
        <title>From farm to fork: dissemination of Tn554::fexA-optrA in linezolid-resistant Enterococcus faecalis clones from chicken feces and meat in Tunisia.</title>
        <authorList>
            <person name="Tedim A.P."/>
            <person name="Elghaieb H."/>
            <person name="Abbassi M.S."/>
            <person name="Novais C."/>
            <person name="Hassen A."/>
            <person name="Peixe L."/>
            <person name="Freitas A.R."/>
        </authorList>
    </citation>
    <scope>NUCLEOTIDE SEQUENCE [LARGE SCALE GENOMIC DNA]</scope>
    <source>
        <strain evidence="2 5">728T</strain>
    </source>
</reference>
<proteinExistence type="predicted"/>
<sequence length="201" mass="24208">MKFDAIEQRKQQEQKKPRKVRKELARLTKVYPVAGTKNEHTVKITIRGKEVFAYFLDTKKYDLELLDEKKADFVTENYWSFHRQYASSLKEIFMNFPEDNQKQQAYIRYKRDRAKNVNQMRILQTELEKMKYIEKEYKKFASYLVIYGETEKELNENFAIIKRFSELFEPQLLKRDQIKKILALLNNTGGVMLSDEKENSH</sequence>
<dbReference type="RefSeq" id="WP_002358235.1">
    <property type="nucleotide sequence ID" value="NZ_CABGIK010000013.1"/>
</dbReference>
<dbReference type="KEGG" id="ene:ENT_03980"/>
<evidence type="ECO:0000313" key="5">
    <source>
        <dbReference type="Proteomes" id="UP000292223"/>
    </source>
</evidence>